<evidence type="ECO:0000313" key="3">
    <source>
        <dbReference type="Proteomes" id="UP000078406"/>
    </source>
</evidence>
<dbReference type="Pfam" id="PF01832">
    <property type="entry name" value="Glucosaminidase"/>
    <property type="match status" value="1"/>
</dbReference>
<name>A0A177Y0N9_9VIBR</name>
<dbReference type="GO" id="GO:0004040">
    <property type="term" value="F:amidase activity"/>
    <property type="evidence" value="ECO:0007669"/>
    <property type="project" value="InterPro"/>
</dbReference>
<dbReference type="RefSeq" id="WP_049844083.1">
    <property type="nucleotide sequence ID" value="NZ_LLEI02000025.1"/>
</dbReference>
<accession>A0A177Y0N9</accession>
<evidence type="ECO:0000313" key="2">
    <source>
        <dbReference type="EMBL" id="OAJ94432.1"/>
    </source>
</evidence>
<dbReference type="PROSITE" id="PS51257">
    <property type="entry name" value="PROKAR_LIPOPROTEIN"/>
    <property type="match status" value="1"/>
</dbReference>
<dbReference type="Proteomes" id="UP000078406">
    <property type="component" value="Unassembled WGS sequence"/>
</dbReference>
<sequence length="282" mass="32128">MRKSEFFAIAAAGVIAGCSFYGYEQNQTEERERRKQAYVTEQLVPVFSGKTVGMAPDFSAIKDVKQKKQAFFDYLRPGIALENQRIVSERKRLDTIRDHYVSQTLTPSDISYAERLGKLYRVEQPAGGISDDWINSMLHRVDVIPEALVLVQGANESAWGTSRFATQANNYFGQWCYSSGCGLVPLQRGEGMSHEVAKFDSVQQSIHGYFMNVNRNNAYKELREIRYQRHLNDQSLTDTDAAMALTNGLLKYSERGEAYVNDLQTMIRHNQPFWDLPLANNQ</sequence>
<dbReference type="Gene3D" id="1.10.530.10">
    <property type="match status" value="1"/>
</dbReference>
<feature type="domain" description="Mannosyl-glycoprotein endo-beta-N-acetylglucosamidase-like" evidence="1">
    <location>
        <begin position="137"/>
        <end position="271"/>
    </location>
</feature>
<organism evidence="2 3">
    <name type="scientific">Vibrio bivalvicida</name>
    <dbReference type="NCBI Taxonomy" id="1276888"/>
    <lineage>
        <taxon>Bacteria</taxon>
        <taxon>Pseudomonadati</taxon>
        <taxon>Pseudomonadota</taxon>
        <taxon>Gammaproteobacteria</taxon>
        <taxon>Vibrionales</taxon>
        <taxon>Vibrionaceae</taxon>
        <taxon>Vibrio</taxon>
        <taxon>Vibrio oreintalis group</taxon>
    </lineage>
</organism>
<evidence type="ECO:0000259" key="1">
    <source>
        <dbReference type="Pfam" id="PF01832"/>
    </source>
</evidence>
<dbReference type="EMBL" id="LLEI02000025">
    <property type="protein sequence ID" value="OAJ94432.1"/>
    <property type="molecule type" value="Genomic_DNA"/>
</dbReference>
<protein>
    <submittedName>
        <fullName evidence="2">Glucosaminidase</fullName>
    </submittedName>
</protein>
<proteinExistence type="predicted"/>
<dbReference type="PANTHER" id="PTHR40572:SF1">
    <property type="entry name" value="PROTEIN BAX"/>
    <property type="match status" value="1"/>
</dbReference>
<dbReference type="PANTHER" id="PTHR40572">
    <property type="entry name" value="PROTEIN BAX"/>
    <property type="match status" value="1"/>
</dbReference>
<comment type="caution">
    <text evidence="2">The sequence shown here is derived from an EMBL/GenBank/DDBJ whole genome shotgun (WGS) entry which is preliminary data.</text>
</comment>
<dbReference type="InterPro" id="IPR053195">
    <property type="entry name" value="Bax-like"/>
</dbReference>
<dbReference type="InterPro" id="IPR002901">
    <property type="entry name" value="MGlyc_endo_b_GlcNAc-like_dom"/>
</dbReference>
<reference evidence="2 3" key="1">
    <citation type="journal article" date="2016" name="Syst. Appl. Microbiol.">
        <title>Vibrio bivalvicida sp. nov., a novel larval pathogen for bivalve molluscs reared in a hatchery.</title>
        <authorList>
            <person name="Dubert J."/>
            <person name="Romalde J.L."/>
            <person name="Prado S."/>
            <person name="Barja J.L."/>
        </authorList>
    </citation>
    <scope>NUCLEOTIDE SEQUENCE [LARGE SCALE GENOMIC DNA]</scope>
    <source>
        <strain evidence="2 3">605</strain>
    </source>
</reference>
<gene>
    <name evidence="2" type="ORF">APB76_09635</name>
</gene>
<dbReference type="AlphaFoldDB" id="A0A177Y0N9"/>